<reference evidence="1" key="1">
    <citation type="journal article" date="2020" name="Nature">
        <title>Giant virus diversity and host interactions through global metagenomics.</title>
        <authorList>
            <person name="Schulz F."/>
            <person name="Roux S."/>
            <person name="Paez-Espino D."/>
            <person name="Jungbluth S."/>
            <person name="Walsh D.A."/>
            <person name="Denef V.J."/>
            <person name="McMahon K.D."/>
            <person name="Konstantinidis K.T."/>
            <person name="Eloe-Fadrosh E.A."/>
            <person name="Kyrpides N.C."/>
            <person name="Woyke T."/>
        </authorList>
    </citation>
    <scope>NUCLEOTIDE SEQUENCE</scope>
    <source>
        <strain evidence="1">GVMAG-S-1101171-111</strain>
    </source>
</reference>
<name>A0A6C0AU42_9ZZZZ</name>
<protein>
    <submittedName>
        <fullName evidence="1">Uncharacterized protein</fullName>
    </submittedName>
</protein>
<accession>A0A6C0AU42</accession>
<sequence length="137" mass="16752">METIPYDVIINNIIPYTYNVQPEELLRDIRSFTCDLDLVESVYLTQYNEFILLHDLIKFCNNKKYPVFDIDIKFENILNRSFIIKNMDDSTRTHYIFINYHRDMNFHLNKKIRILWGLLLPNQRSHFINYHILEDFD</sequence>
<evidence type="ECO:0000313" key="1">
    <source>
        <dbReference type="EMBL" id="QHS82880.1"/>
    </source>
</evidence>
<dbReference type="EMBL" id="MN740807">
    <property type="protein sequence ID" value="QHS82880.1"/>
    <property type="molecule type" value="Genomic_DNA"/>
</dbReference>
<organism evidence="1">
    <name type="scientific">viral metagenome</name>
    <dbReference type="NCBI Taxonomy" id="1070528"/>
    <lineage>
        <taxon>unclassified sequences</taxon>
        <taxon>metagenomes</taxon>
        <taxon>organismal metagenomes</taxon>
    </lineage>
</organism>
<dbReference type="AlphaFoldDB" id="A0A6C0AU42"/>
<proteinExistence type="predicted"/>